<dbReference type="InterPro" id="IPR023458">
    <property type="entry name" value="Met-tRNA_ligase_1"/>
</dbReference>
<keyword evidence="5 7" id="KW-0030">Aminoacyl-tRNA synthetase</keyword>
<dbReference type="InterPro" id="IPR001412">
    <property type="entry name" value="aa-tRNA-synth_I_CS"/>
</dbReference>
<dbReference type="InterPro" id="IPR014729">
    <property type="entry name" value="Rossmann-like_a/b/a_fold"/>
</dbReference>
<dbReference type="GO" id="GO:0005524">
    <property type="term" value="F:ATP binding"/>
    <property type="evidence" value="ECO:0007669"/>
    <property type="project" value="UniProtKB-KW"/>
</dbReference>
<reference evidence="9 10" key="1">
    <citation type="submission" date="2019-07" db="EMBL/GenBank/DDBJ databases">
        <authorList>
            <person name="Kim J."/>
        </authorList>
    </citation>
    <scope>NUCLEOTIDE SEQUENCE [LARGE SCALE GENOMIC DNA]</scope>
    <source>
        <strain evidence="9 10">N4</strain>
    </source>
</reference>
<sequence length="514" mass="58510">MCKKFIVTATPPTTNGDLHLGHMSGPYLGGDIFTRAQRLMGHEVLYISSTDDNQSYLLTKAIQEQRPPKEVAEDYSAKIKKSLQLAQIGLDEFTSPDHPVHVREVQSYFMELYNQGYLVEKDIDFLYCEPCQQHLYEAFVKGTCPTCAAPCGGNFCEECGNPNDPTDMIEPLCLRCQSVPTVRSNRVIMFPLEKLRSQLANYYNQNGYKWKPRLREWYAQFLARPLPEVPVTNVCEWGVPVPLEAFSNQVINVWFEMLPGHLATLKRRYEHHASEHQLAWDGNEDVNIVQFFGFDNSFYYTVLHTAMIIGLAEQQPADSFIINEFYLLENKKFSTSRKHAVWASEFITPENSDLVRLYLSLTGPEHKQTNFTIEQFNCTSQSLLNELFRPFLSPRNDKGQAGTTSIDDVIHSFKGLFEQLYSEQFFSPSGAVHALKSYTAQVNTYDDVSQGKALLALSLFAYPIMPTVSAQLWTALTGKLEHEMSWHDFSQVEVNIQNGLNVIESRLLVQTSVG</sequence>
<dbReference type="SUPFAM" id="SSF52374">
    <property type="entry name" value="Nucleotidylyl transferase"/>
    <property type="match status" value="1"/>
</dbReference>
<proteinExistence type="inferred from homology"/>
<evidence type="ECO:0000256" key="3">
    <source>
        <dbReference type="ARBA" id="ARBA00022840"/>
    </source>
</evidence>
<organism evidence="9 10">
    <name type="scientific">Paenibacillus agilis</name>
    <dbReference type="NCBI Taxonomy" id="3020863"/>
    <lineage>
        <taxon>Bacteria</taxon>
        <taxon>Bacillati</taxon>
        <taxon>Bacillota</taxon>
        <taxon>Bacilli</taxon>
        <taxon>Bacillales</taxon>
        <taxon>Paenibacillaceae</taxon>
        <taxon>Paenibacillus</taxon>
    </lineage>
</organism>
<keyword evidence="2 7" id="KW-0547">Nucleotide-binding</keyword>
<dbReference type="PANTHER" id="PTHR45765">
    <property type="entry name" value="METHIONINE--TRNA LIGASE"/>
    <property type="match status" value="1"/>
</dbReference>
<gene>
    <name evidence="9" type="ORF">FPZ44_11860</name>
</gene>
<evidence type="ECO:0000256" key="7">
    <source>
        <dbReference type="RuleBase" id="RU363039"/>
    </source>
</evidence>
<dbReference type="GO" id="GO:0004825">
    <property type="term" value="F:methionine-tRNA ligase activity"/>
    <property type="evidence" value="ECO:0007669"/>
    <property type="project" value="UniProtKB-EC"/>
</dbReference>
<dbReference type="AlphaFoldDB" id="A0A559J1D1"/>
<dbReference type="Proteomes" id="UP000318102">
    <property type="component" value="Unassembled WGS sequence"/>
</dbReference>
<dbReference type="Gene3D" id="3.40.50.620">
    <property type="entry name" value="HUPs"/>
    <property type="match status" value="1"/>
</dbReference>
<evidence type="ECO:0000256" key="6">
    <source>
        <dbReference type="ARBA" id="ARBA00047364"/>
    </source>
</evidence>
<keyword evidence="10" id="KW-1185">Reference proteome</keyword>
<evidence type="ECO:0000256" key="2">
    <source>
        <dbReference type="ARBA" id="ARBA00022741"/>
    </source>
</evidence>
<keyword evidence="3 7" id="KW-0067">ATP-binding</keyword>
<comment type="similarity">
    <text evidence="7">Belongs to the class-I aminoacyl-tRNA synthetase family.</text>
</comment>
<accession>A0A559J1D1</accession>
<dbReference type="PROSITE" id="PS00178">
    <property type="entry name" value="AA_TRNA_LIGASE_I"/>
    <property type="match status" value="1"/>
</dbReference>
<dbReference type="RefSeq" id="WP_144990421.1">
    <property type="nucleotide sequence ID" value="NZ_VNJK01000001.1"/>
</dbReference>
<dbReference type="OrthoDB" id="9810191at2"/>
<name>A0A559J1D1_9BACL</name>
<evidence type="ECO:0000259" key="8">
    <source>
        <dbReference type="Pfam" id="PF09334"/>
    </source>
</evidence>
<evidence type="ECO:0000313" key="10">
    <source>
        <dbReference type="Proteomes" id="UP000318102"/>
    </source>
</evidence>
<dbReference type="Gene3D" id="2.20.28.20">
    <property type="entry name" value="Methionyl-tRNA synthetase, Zn-domain"/>
    <property type="match status" value="1"/>
</dbReference>
<dbReference type="PANTHER" id="PTHR45765:SF1">
    <property type="entry name" value="METHIONINE--TRNA LIGASE, CYTOPLASMIC"/>
    <property type="match status" value="1"/>
</dbReference>
<keyword evidence="4 7" id="KW-0648">Protein biosynthesis</keyword>
<dbReference type="InterPro" id="IPR029038">
    <property type="entry name" value="MetRS_Zn"/>
</dbReference>
<comment type="catalytic activity">
    <reaction evidence="6">
        <text>tRNA(Met) + L-methionine + ATP = L-methionyl-tRNA(Met) + AMP + diphosphate</text>
        <dbReference type="Rhea" id="RHEA:13481"/>
        <dbReference type="Rhea" id="RHEA-COMP:9667"/>
        <dbReference type="Rhea" id="RHEA-COMP:9698"/>
        <dbReference type="ChEBI" id="CHEBI:30616"/>
        <dbReference type="ChEBI" id="CHEBI:33019"/>
        <dbReference type="ChEBI" id="CHEBI:57844"/>
        <dbReference type="ChEBI" id="CHEBI:78442"/>
        <dbReference type="ChEBI" id="CHEBI:78530"/>
        <dbReference type="ChEBI" id="CHEBI:456215"/>
        <dbReference type="EC" id="6.1.1.10"/>
    </reaction>
</comment>
<feature type="domain" description="Methionyl/Leucyl tRNA synthetase" evidence="8">
    <location>
        <begin position="6"/>
        <end position="380"/>
    </location>
</feature>
<dbReference type="GO" id="GO:0006431">
    <property type="term" value="P:methionyl-tRNA aminoacylation"/>
    <property type="evidence" value="ECO:0007669"/>
    <property type="project" value="TreeGrafter"/>
</dbReference>
<protein>
    <submittedName>
        <fullName evidence="9">Class I tRNA ligase family protein</fullName>
    </submittedName>
</protein>
<comment type="caution">
    <text evidence="9">The sequence shown here is derived from an EMBL/GenBank/DDBJ whole genome shotgun (WGS) entry which is preliminary data.</text>
</comment>
<dbReference type="InterPro" id="IPR015413">
    <property type="entry name" value="Methionyl/Leucyl_tRNA_Synth"/>
</dbReference>
<evidence type="ECO:0000256" key="4">
    <source>
        <dbReference type="ARBA" id="ARBA00022917"/>
    </source>
</evidence>
<dbReference type="EMBL" id="VNJK01000001">
    <property type="protein sequence ID" value="TVX93692.1"/>
    <property type="molecule type" value="Genomic_DNA"/>
</dbReference>
<evidence type="ECO:0000256" key="1">
    <source>
        <dbReference type="ARBA" id="ARBA00022598"/>
    </source>
</evidence>
<evidence type="ECO:0000256" key="5">
    <source>
        <dbReference type="ARBA" id="ARBA00023146"/>
    </source>
</evidence>
<evidence type="ECO:0000313" key="9">
    <source>
        <dbReference type="EMBL" id="TVX93692.1"/>
    </source>
</evidence>
<dbReference type="Pfam" id="PF09334">
    <property type="entry name" value="tRNA-synt_1g"/>
    <property type="match status" value="1"/>
</dbReference>
<keyword evidence="1 7" id="KW-0436">Ligase</keyword>
<dbReference type="GO" id="GO:0005829">
    <property type="term" value="C:cytosol"/>
    <property type="evidence" value="ECO:0007669"/>
    <property type="project" value="TreeGrafter"/>
</dbReference>